<evidence type="ECO:0000313" key="2">
    <source>
        <dbReference type="EMBL" id="KAJ7030600.1"/>
    </source>
</evidence>
<sequence>TSLIVSALERRFLASQGYGTIFPQRKHGRGADTGLMKFIVCCKLIIEHLQAFYKHYADSVLSPLCAVVFPWEITTPEFVKDRSLVRGMLRFLPGELSEKISSARTSTQTSWVIFKQTDLSDGRTWLFDTETPSLADIGVHFVLAWISPFPAAQPVFD</sequence>
<protein>
    <recommendedName>
        <fullName evidence="1">DUF7962 domain-containing protein</fullName>
    </recommendedName>
</protein>
<proteinExistence type="predicted"/>
<name>A0AAD6SNA7_9AGAR</name>
<accession>A0AAD6SNA7</accession>
<comment type="caution">
    <text evidence="2">The sequence shown here is derived from an EMBL/GenBank/DDBJ whole genome shotgun (WGS) entry which is preliminary data.</text>
</comment>
<feature type="non-terminal residue" evidence="2">
    <location>
        <position position="157"/>
    </location>
</feature>
<feature type="non-terminal residue" evidence="2">
    <location>
        <position position="1"/>
    </location>
</feature>
<dbReference type="InterPro" id="IPR058268">
    <property type="entry name" value="DUF7962"/>
</dbReference>
<dbReference type="EMBL" id="JARJCM010000089">
    <property type="protein sequence ID" value="KAJ7030600.1"/>
    <property type="molecule type" value="Genomic_DNA"/>
</dbReference>
<organism evidence="2 3">
    <name type="scientific">Mycena alexandri</name>
    <dbReference type="NCBI Taxonomy" id="1745969"/>
    <lineage>
        <taxon>Eukaryota</taxon>
        <taxon>Fungi</taxon>
        <taxon>Dikarya</taxon>
        <taxon>Basidiomycota</taxon>
        <taxon>Agaricomycotina</taxon>
        <taxon>Agaricomycetes</taxon>
        <taxon>Agaricomycetidae</taxon>
        <taxon>Agaricales</taxon>
        <taxon>Marasmiineae</taxon>
        <taxon>Mycenaceae</taxon>
        <taxon>Mycena</taxon>
    </lineage>
</organism>
<feature type="domain" description="DUF7962" evidence="1">
    <location>
        <begin position="74"/>
        <end position="152"/>
    </location>
</feature>
<evidence type="ECO:0000313" key="3">
    <source>
        <dbReference type="Proteomes" id="UP001218188"/>
    </source>
</evidence>
<evidence type="ECO:0000259" key="1">
    <source>
        <dbReference type="Pfam" id="PF25907"/>
    </source>
</evidence>
<reference evidence="2" key="1">
    <citation type="submission" date="2023-03" db="EMBL/GenBank/DDBJ databases">
        <title>Massive genome expansion in bonnet fungi (Mycena s.s.) driven by repeated elements and novel gene families across ecological guilds.</title>
        <authorList>
            <consortium name="Lawrence Berkeley National Laboratory"/>
            <person name="Harder C.B."/>
            <person name="Miyauchi S."/>
            <person name="Viragh M."/>
            <person name="Kuo A."/>
            <person name="Thoen E."/>
            <person name="Andreopoulos B."/>
            <person name="Lu D."/>
            <person name="Skrede I."/>
            <person name="Drula E."/>
            <person name="Henrissat B."/>
            <person name="Morin E."/>
            <person name="Kohler A."/>
            <person name="Barry K."/>
            <person name="LaButti K."/>
            <person name="Morin E."/>
            <person name="Salamov A."/>
            <person name="Lipzen A."/>
            <person name="Mereny Z."/>
            <person name="Hegedus B."/>
            <person name="Baldrian P."/>
            <person name="Stursova M."/>
            <person name="Weitz H."/>
            <person name="Taylor A."/>
            <person name="Grigoriev I.V."/>
            <person name="Nagy L.G."/>
            <person name="Martin F."/>
            <person name="Kauserud H."/>
        </authorList>
    </citation>
    <scope>NUCLEOTIDE SEQUENCE</scope>
    <source>
        <strain evidence="2">CBHHK200</strain>
    </source>
</reference>
<gene>
    <name evidence="2" type="ORF">C8F04DRAFT_873539</name>
</gene>
<dbReference type="Pfam" id="PF25907">
    <property type="entry name" value="DUF7962"/>
    <property type="match status" value="1"/>
</dbReference>
<dbReference type="Proteomes" id="UP001218188">
    <property type="component" value="Unassembled WGS sequence"/>
</dbReference>
<keyword evidence="3" id="KW-1185">Reference proteome</keyword>
<dbReference type="AlphaFoldDB" id="A0AAD6SNA7"/>